<name>A0A420HMX7_9PEZI</name>
<dbReference type="InterPro" id="IPR011990">
    <property type="entry name" value="TPR-like_helical_dom_sf"/>
</dbReference>
<dbReference type="Pfam" id="PF13041">
    <property type="entry name" value="PPR_2"/>
    <property type="match status" value="2"/>
</dbReference>
<comment type="function">
    <text evidence="3">Regulates mitochondrial small subunit maturation by controlling 15S rRNA 5'-end processing. Localizes to the 5' precursor of the 15S rRNA in a position that is subsequently occupied by mS47 in the mature yeast mtSSU. Uses structure and sequence-specific RNA recognition, binding to a single-stranded region of the precursor and specifically recognizing bases -6 to -1. The exchange of Ccm1 for mS47 is coupled to the irreversible removal of precursor rRNA that is accompanied by conformational changes of the mitoribosomal proteins uS5m and mS26. These conformational changes signal completion of 5'-end rRNA processing through protection of the mature 5'-end of the 15S rRNA and stabilization of mS47. The removal of the 5' precursor together with the dissociation of Ccm1 may be catalyzed by the 5'-3' exoribonuclease Pet127. Involved in the specific removal of group I introns in mitochondrial encoded transcripts.</text>
</comment>
<evidence type="ECO:0000256" key="5">
    <source>
        <dbReference type="PROSITE-ProRule" id="PRU00708"/>
    </source>
</evidence>
<dbReference type="PANTHER" id="PTHR47447:SF17">
    <property type="entry name" value="OS12G0638900 PROTEIN"/>
    <property type="match status" value="1"/>
</dbReference>
<evidence type="ECO:0000313" key="7">
    <source>
        <dbReference type="Proteomes" id="UP000286134"/>
    </source>
</evidence>
<evidence type="ECO:0000256" key="1">
    <source>
        <dbReference type="ARBA" id="ARBA00006192"/>
    </source>
</evidence>
<proteinExistence type="inferred from homology"/>
<dbReference type="InterPro" id="IPR002885">
    <property type="entry name" value="PPR_rpt"/>
</dbReference>
<dbReference type="OrthoDB" id="185373at2759"/>
<dbReference type="PROSITE" id="PS51375">
    <property type="entry name" value="PPR"/>
    <property type="match status" value="2"/>
</dbReference>
<comment type="caution">
    <text evidence="6">The sequence shown here is derived from an EMBL/GenBank/DDBJ whole genome shotgun (WGS) entry which is preliminary data.</text>
</comment>
<dbReference type="EMBL" id="MCFK01006553">
    <property type="protein sequence ID" value="RKF58785.1"/>
    <property type="molecule type" value="Genomic_DNA"/>
</dbReference>
<feature type="repeat" description="PPR" evidence="5">
    <location>
        <begin position="629"/>
        <end position="663"/>
    </location>
</feature>
<feature type="repeat" description="PPR" evidence="5">
    <location>
        <begin position="362"/>
        <end position="396"/>
    </location>
</feature>
<sequence>MTLRHASPKRVRSSPFLDILEKFSRPSQTHHVLQCVCRQVHIGEPAKQQASTIVQKNEISQAAFVNQIWQREIISCKRIEDFNPKTLNCQLHLKDVAKLQKILDFRWRQLIIWLNTISKYRINSPKLIQWPKRKDSMLKPRISNKDVRNLLQEITEGISISRSHRFYSKKTMWLEFMAKILYSHPNRALDALEALVKILPDLPCVPQTAVADIIHCIIIHYFHDTTLIESEDLMRIATRIIDILHSIPSSLVLPLSDHCLFLLLSNLPGANLEHLYVYLTKNNAKLSIWTIMQFCSRLAKAGHIEFAFEAVQKLTRTNCHLNKSNALSVFTSVLHCSNLDPEAQINTIKIFQYLISSGVKPNIFLYNVVLHSLIKNQEPHKAWNFYERMSIERIESDVTTYSILLNDAKRRLDTPTINRIVQIIRKHGKTSGHIITDIIHAIFLLHQKSPLQSESSDMNTENPQAIFSQMLQIYIEYFKLDQLFILVPGLSDAYVASSNLEKKKPLWDPPAPTLCVMVTGFLGMVDSSGAKRFYEHFKTLVRTGNPAVASLVKTTYIYNVILMCFYKFEDRAKDAPDVIANMLLHEQEITVIDPSFSKADSSCNDFETSKKVSSPSLCCAIPHSPAKPDVYTWSILVKIFMRLRYTRSAEKVLSMMVRRNIQPEMVTWTSLIAGYARMQNPIMTANAVQRFEEAGFESDDHIHRVLSKVWQQNKLINEMEYPRPREIKPVTSKWIDDLKDNLAVDIAENSIDDLHLSS</sequence>
<accession>A0A420HMX7</accession>
<protein>
    <submittedName>
        <fullName evidence="6">Putative pentatricopeptide repeat protein</fullName>
    </submittedName>
</protein>
<keyword evidence="2" id="KW-0677">Repeat</keyword>
<dbReference type="NCBIfam" id="TIGR00756">
    <property type="entry name" value="PPR"/>
    <property type="match status" value="2"/>
</dbReference>
<dbReference type="Proteomes" id="UP000286134">
    <property type="component" value="Unassembled WGS sequence"/>
</dbReference>
<gene>
    <name evidence="6" type="ORF">OnM2_065041</name>
</gene>
<evidence type="ECO:0000256" key="4">
    <source>
        <dbReference type="ARBA" id="ARBA00044511"/>
    </source>
</evidence>
<evidence type="ECO:0000313" key="6">
    <source>
        <dbReference type="EMBL" id="RKF58785.1"/>
    </source>
</evidence>
<evidence type="ECO:0000256" key="2">
    <source>
        <dbReference type="ARBA" id="ARBA00022737"/>
    </source>
</evidence>
<comment type="similarity">
    <text evidence="1">Belongs to the CCM1 family.</text>
</comment>
<keyword evidence="7" id="KW-1185">Reference proteome</keyword>
<comment type="subunit">
    <text evidence="4">Binds to mitochondrial small subunit 15S rRNA.</text>
</comment>
<dbReference type="AlphaFoldDB" id="A0A420HMX7"/>
<reference evidence="6 7" key="1">
    <citation type="journal article" date="2018" name="BMC Genomics">
        <title>Comparative genome analyses reveal sequence features reflecting distinct modes of host-adaptation between dicot and monocot powdery mildew.</title>
        <authorList>
            <person name="Wu Y."/>
            <person name="Ma X."/>
            <person name="Pan Z."/>
            <person name="Kale S.D."/>
            <person name="Song Y."/>
            <person name="King H."/>
            <person name="Zhang Q."/>
            <person name="Presley C."/>
            <person name="Deng X."/>
            <person name="Wei C.I."/>
            <person name="Xiao S."/>
        </authorList>
    </citation>
    <scope>NUCLEOTIDE SEQUENCE [LARGE SCALE GENOMIC DNA]</scope>
    <source>
        <strain evidence="6">UMSG2</strain>
    </source>
</reference>
<dbReference type="STRING" id="212602.A0A420HMX7"/>
<organism evidence="6 7">
    <name type="scientific">Erysiphe neolycopersici</name>
    <dbReference type="NCBI Taxonomy" id="212602"/>
    <lineage>
        <taxon>Eukaryota</taxon>
        <taxon>Fungi</taxon>
        <taxon>Dikarya</taxon>
        <taxon>Ascomycota</taxon>
        <taxon>Pezizomycotina</taxon>
        <taxon>Leotiomycetes</taxon>
        <taxon>Erysiphales</taxon>
        <taxon>Erysiphaceae</taxon>
        <taxon>Erysiphe</taxon>
    </lineage>
</organism>
<dbReference type="Gene3D" id="1.25.40.10">
    <property type="entry name" value="Tetratricopeptide repeat domain"/>
    <property type="match status" value="2"/>
</dbReference>
<dbReference type="PANTHER" id="PTHR47447">
    <property type="entry name" value="OS03G0856100 PROTEIN"/>
    <property type="match status" value="1"/>
</dbReference>
<evidence type="ECO:0000256" key="3">
    <source>
        <dbReference type="ARBA" id="ARBA00044493"/>
    </source>
</evidence>